<keyword evidence="5" id="KW-1185">Reference proteome</keyword>
<reference evidence="4 5" key="1">
    <citation type="journal article" date="2011" name="Stand. Genomic Sci.">
        <title>Complete genome sequence of Haliscomenobacter hydrossis type strain (O).</title>
        <authorList>
            <consortium name="US DOE Joint Genome Institute (JGI-PGF)"/>
            <person name="Daligault H."/>
            <person name="Lapidus A."/>
            <person name="Zeytun A."/>
            <person name="Nolan M."/>
            <person name="Lucas S."/>
            <person name="Del Rio T.G."/>
            <person name="Tice H."/>
            <person name="Cheng J.F."/>
            <person name="Tapia R."/>
            <person name="Han C."/>
            <person name="Goodwin L."/>
            <person name="Pitluck S."/>
            <person name="Liolios K."/>
            <person name="Pagani I."/>
            <person name="Ivanova N."/>
            <person name="Huntemann M."/>
            <person name="Mavromatis K."/>
            <person name="Mikhailova N."/>
            <person name="Pati A."/>
            <person name="Chen A."/>
            <person name="Palaniappan K."/>
            <person name="Land M."/>
            <person name="Hauser L."/>
            <person name="Brambilla E.M."/>
            <person name="Rohde M."/>
            <person name="Verbarg S."/>
            <person name="Goker M."/>
            <person name="Bristow J."/>
            <person name="Eisen J.A."/>
            <person name="Markowitz V."/>
            <person name="Hugenholtz P."/>
            <person name="Kyrpides N.C."/>
            <person name="Klenk H.P."/>
            <person name="Woyke T."/>
        </authorList>
    </citation>
    <scope>NUCLEOTIDE SEQUENCE [LARGE SCALE GENOMIC DNA]</scope>
    <source>
        <strain evidence="5">ATCC 27775 / DSM 1100 / LMG 10767 / O</strain>
    </source>
</reference>
<dbReference type="PANTHER" id="PTHR30108">
    <property type="entry name" value="3-OCTAPRENYL-4-HYDROXYBENZOATE CARBOXY-LYASE-RELATED"/>
    <property type="match status" value="1"/>
</dbReference>
<dbReference type="Proteomes" id="UP000008461">
    <property type="component" value="Chromosome"/>
</dbReference>
<feature type="domain" description="3-octaprenyl-4-hydroxybenzoate carboxy-lyase-like Rift-related" evidence="1">
    <location>
        <begin position="150"/>
        <end position="341"/>
    </location>
</feature>
<feature type="domain" description="3-octaprenyl-4-hydroxybenzoate carboxy-lyase-like C-terminal" evidence="3">
    <location>
        <begin position="351"/>
        <end position="481"/>
    </location>
</feature>
<dbReference type="GO" id="GO:0005737">
    <property type="term" value="C:cytoplasm"/>
    <property type="evidence" value="ECO:0007669"/>
    <property type="project" value="TreeGrafter"/>
</dbReference>
<dbReference type="Gene3D" id="3.40.1670.10">
    <property type="entry name" value="UbiD C-terminal domain-like"/>
    <property type="match status" value="1"/>
</dbReference>
<dbReference type="AlphaFoldDB" id="F4KZ10"/>
<dbReference type="EMBL" id="CP002691">
    <property type="protein sequence ID" value="AEE52697.1"/>
    <property type="molecule type" value="Genomic_DNA"/>
</dbReference>
<gene>
    <name evidence="4" type="ordered locus">Halhy_4867</name>
</gene>
<dbReference type="SUPFAM" id="SSF50475">
    <property type="entry name" value="FMN-binding split barrel"/>
    <property type="match status" value="1"/>
</dbReference>
<dbReference type="Pfam" id="PF20695">
    <property type="entry name" value="UbiD_N"/>
    <property type="match status" value="1"/>
</dbReference>
<dbReference type="KEGG" id="hhy:Halhy_4867"/>
<protein>
    <submittedName>
        <fullName evidence="4">Carboxylyase-related protein</fullName>
    </submittedName>
</protein>
<dbReference type="SUPFAM" id="SSF143968">
    <property type="entry name" value="UbiD C-terminal domain-like"/>
    <property type="match status" value="2"/>
</dbReference>
<name>F4KZ10_HALH1</name>
<evidence type="ECO:0000313" key="4">
    <source>
        <dbReference type="EMBL" id="AEE52697.1"/>
    </source>
</evidence>
<reference key="2">
    <citation type="submission" date="2011-04" db="EMBL/GenBank/DDBJ databases">
        <title>Complete sequence of chromosome of Haliscomenobacter hydrossis DSM 1100.</title>
        <authorList>
            <consortium name="US DOE Joint Genome Institute (JGI-PGF)"/>
            <person name="Lucas S."/>
            <person name="Han J."/>
            <person name="Lapidus A."/>
            <person name="Bruce D."/>
            <person name="Goodwin L."/>
            <person name="Pitluck S."/>
            <person name="Peters L."/>
            <person name="Kyrpides N."/>
            <person name="Mavromatis K."/>
            <person name="Ivanova N."/>
            <person name="Ovchinnikova G."/>
            <person name="Pagani I."/>
            <person name="Daligault H."/>
            <person name="Detter J.C."/>
            <person name="Han C."/>
            <person name="Land M."/>
            <person name="Hauser L."/>
            <person name="Markowitz V."/>
            <person name="Cheng J.-F."/>
            <person name="Hugenholtz P."/>
            <person name="Woyke T."/>
            <person name="Wu D."/>
            <person name="Verbarg S."/>
            <person name="Frueling A."/>
            <person name="Brambilla E."/>
            <person name="Klenk H.-P."/>
            <person name="Eisen J.A."/>
        </authorList>
    </citation>
    <scope>NUCLEOTIDE SEQUENCE</scope>
    <source>
        <strain>DSM 1100</strain>
    </source>
</reference>
<dbReference type="InterPro" id="IPR002830">
    <property type="entry name" value="UbiD"/>
</dbReference>
<dbReference type="HOGENOM" id="CLU_023348_4_1_10"/>
<evidence type="ECO:0000259" key="1">
    <source>
        <dbReference type="Pfam" id="PF01977"/>
    </source>
</evidence>
<evidence type="ECO:0000259" key="2">
    <source>
        <dbReference type="Pfam" id="PF20695"/>
    </source>
</evidence>
<dbReference type="InterPro" id="IPR049381">
    <property type="entry name" value="UbiD-like_C"/>
</dbReference>
<organism evidence="4 5">
    <name type="scientific">Haliscomenobacter hydrossis (strain ATCC 27775 / DSM 1100 / LMG 10767 / O)</name>
    <dbReference type="NCBI Taxonomy" id="760192"/>
    <lineage>
        <taxon>Bacteria</taxon>
        <taxon>Pseudomonadati</taxon>
        <taxon>Bacteroidota</taxon>
        <taxon>Saprospiria</taxon>
        <taxon>Saprospirales</taxon>
        <taxon>Haliscomenobacteraceae</taxon>
        <taxon>Haliscomenobacter</taxon>
    </lineage>
</organism>
<dbReference type="STRING" id="760192.Halhy_4867"/>
<dbReference type="Pfam" id="PF20696">
    <property type="entry name" value="UbiD_C"/>
    <property type="match status" value="1"/>
</dbReference>
<dbReference type="Pfam" id="PF01977">
    <property type="entry name" value="UbiD"/>
    <property type="match status" value="1"/>
</dbReference>
<dbReference type="GO" id="GO:0016831">
    <property type="term" value="F:carboxy-lyase activity"/>
    <property type="evidence" value="ECO:0007669"/>
    <property type="project" value="InterPro"/>
</dbReference>
<proteinExistence type="predicted"/>
<dbReference type="InterPro" id="IPR048304">
    <property type="entry name" value="UbiD_Rift_dom"/>
</dbReference>
<dbReference type="PANTHER" id="PTHR30108:SF7">
    <property type="entry name" value="3-POLYPRENYL-4-HYDROXYBENZOATE DECARBOXYLASE"/>
    <property type="match status" value="1"/>
</dbReference>
<sequence>MIATELFLIIFVPKQTLNKFLNNATMSYSSLRACVQDLEKHGQLLRIKKEVDPNLEMAEIHRRIFEEGGPAILFEKVKGSPFQAVSNIYGTYERTDFIFRHTLEKVKRVIELKADPANFFKKPTRYLSAPFTALSALPLRSWGKTPVQWGETTIDQLPLIKSWPMDGGAFVTMPQVFSLPPGSRNIMESNLGMYRIQLDGNDYITNKEIGLHYQLHRGIGVHHTLYNETNEDFRCSIFVGGPPSHAFSAIMPLPEGLSELTFAGMLAGRRFRYTWQDGYVLSGDADFVITGTIRKGEKKPEGPFGDHLGYYSLTHDFPVMDVHKVYYRKDALWHFSVVGRPPMEDSSFGYLIHKIVKLLTPQEFPGIKQIHAVDAAGVHPLLLAIGNERYMPFRERVPEEILTQANHILGSGQTSLAKFLVIAAAEDNPNLDCHDIASFFSHVLERVDWTRDLHFHTKTTIDTLDYSGSGWNAGSKVVMACRGDKRRTLATTLPGTALNLPAGFSGPQVAQPGVLAISGPAFHGHESYGDVQVLADALGKQAGLEGFPLVVLCDDPQFLAATLNNFLWVTFTRANPSHDLHGVDSFTENKHWGCRGALIIDARKKPHHAPELVAPEFGWKIGDWVG</sequence>
<dbReference type="eggNOG" id="COG0043">
    <property type="taxonomic scope" value="Bacteria"/>
</dbReference>
<dbReference type="InterPro" id="IPR049383">
    <property type="entry name" value="UbiD-like_N"/>
</dbReference>
<evidence type="ECO:0000313" key="5">
    <source>
        <dbReference type="Proteomes" id="UP000008461"/>
    </source>
</evidence>
<evidence type="ECO:0000259" key="3">
    <source>
        <dbReference type="Pfam" id="PF20696"/>
    </source>
</evidence>
<feature type="domain" description="3-octaprenyl-4-hydroxybenzoate carboxy-lyase-like N-terminal" evidence="2">
    <location>
        <begin position="36"/>
        <end position="112"/>
    </location>
</feature>
<accession>F4KZ10</accession>